<name>A0A840VGC4_9BACT</name>
<keyword evidence="1" id="KW-0732">Signal</keyword>
<dbReference type="AlphaFoldDB" id="A0A840VGC4"/>
<proteinExistence type="predicted"/>
<gene>
    <name evidence="2" type="ORF">HNR46_003129</name>
</gene>
<comment type="caution">
    <text evidence="2">The sequence shown here is derived from an EMBL/GenBank/DDBJ whole genome shotgun (WGS) entry which is preliminary data.</text>
</comment>
<feature type="signal peptide" evidence="1">
    <location>
        <begin position="1"/>
        <end position="17"/>
    </location>
</feature>
<evidence type="ECO:0000313" key="2">
    <source>
        <dbReference type="EMBL" id="MBB5352880.1"/>
    </source>
</evidence>
<reference evidence="2 3" key="1">
    <citation type="submission" date="2020-08" db="EMBL/GenBank/DDBJ databases">
        <title>Genomic Encyclopedia of Type Strains, Phase IV (KMG-IV): sequencing the most valuable type-strain genomes for metagenomic binning, comparative biology and taxonomic classification.</title>
        <authorList>
            <person name="Goeker M."/>
        </authorList>
    </citation>
    <scope>NUCLEOTIDE SEQUENCE [LARGE SCALE GENOMIC DNA]</scope>
    <source>
        <strain evidence="2 3">YC6886</strain>
    </source>
</reference>
<dbReference type="EMBL" id="JACHFD010000017">
    <property type="protein sequence ID" value="MBB5352880.1"/>
    <property type="molecule type" value="Genomic_DNA"/>
</dbReference>
<evidence type="ECO:0000256" key="1">
    <source>
        <dbReference type="SAM" id="SignalP"/>
    </source>
</evidence>
<sequence>MKASSLILTSCIGSLSAANLMLDFGPTTVASPYETLSPAHHAGTVISTETSWNTLSSSADRSDLVFSDGSSAVGITLNLGQESTSGNGIISFSTELTKLTLAGTGGGAAGQQSLLGTGSIYGSDSSSTAAGRDGVFGDGSGGAGSAIGMRVDGLAAGSYTIYLMGRNTNSNVGSLPMNLFAAVGADSSTFDFSSLSPTVQSNPGYATASYAGEFTSFTSGDNFVSIDVTVTEGQSLFLVSDGADAAETRGFLNMVQIVEVPEPSTASLALVAGALLLRRRRL</sequence>
<dbReference type="RefSeq" id="WP_184020282.1">
    <property type="nucleotide sequence ID" value="NZ_JACHFD010000017.1"/>
</dbReference>
<protein>
    <recommendedName>
        <fullName evidence="4">PEP-CTERM protein-sorting domain-containing protein</fullName>
    </recommendedName>
</protein>
<dbReference type="Proteomes" id="UP000557717">
    <property type="component" value="Unassembled WGS sequence"/>
</dbReference>
<keyword evidence="3" id="KW-1185">Reference proteome</keyword>
<accession>A0A840VGC4</accession>
<evidence type="ECO:0000313" key="3">
    <source>
        <dbReference type="Proteomes" id="UP000557717"/>
    </source>
</evidence>
<feature type="chain" id="PRO_5032760777" description="PEP-CTERM protein-sorting domain-containing protein" evidence="1">
    <location>
        <begin position="18"/>
        <end position="282"/>
    </location>
</feature>
<evidence type="ECO:0008006" key="4">
    <source>
        <dbReference type="Google" id="ProtNLM"/>
    </source>
</evidence>
<organism evidence="2 3">
    <name type="scientific">Haloferula luteola</name>
    <dbReference type="NCBI Taxonomy" id="595692"/>
    <lineage>
        <taxon>Bacteria</taxon>
        <taxon>Pseudomonadati</taxon>
        <taxon>Verrucomicrobiota</taxon>
        <taxon>Verrucomicrobiia</taxon>
        <taxon>Verrucomicrobiales</taxon>
        <taxon>Verrucomicrobiaceae</taxon>
        <taxon>Haloferula</taxon>
    </lineage>
</organism>